<evidence type="ECO:0000259" key="1">
    <source>
        <dbReference type="PROSITE" id="PS51704"/>
    </source>
</evidence>
<dbReference type="InterPro" id="IPR030395">
    <property type="entry name" value="GP_PDE_dom"/>
</dbReference>
<organism evidence="2 3">
    <name type="scientific">Methyloceanibacter methanicus</name>
    <dbReference type="NCBI Taxonomy" id="1774968"/>
    <lineage>
        <taxon>Bacteria</taxon>
        <taxon>Pseudomonadati</taxon>
        <taxon>Pseudomonadota</taxon>
        <taxon>Alphaproteobacteria</taxon>
        <taxon>Hyphomicrobiales</taxon>
        <taxon>Hyphomicrobiaceae</taxon>
        <taxon>Methyloceanibacter</taxon>
    </lineage>
</organism>
<reference evidence="2 3" key="1">
    <citation type="journal article" date="2016" name="Environ. Microbiol.">
        <title>New Methyloceanibacter diversity from North Sea sediments includes methanotroph containing solely the soluble methane monooxygenase.</title>
        <authorList>
            <person name="Vekeman B."/>
            <person name="Kerckhof F.M."/>
            <person name="Cremers G."/>
            <person name="de Vos P."/>
            <person name="Vandamme P."/>
            <person name="Boon N."/>
            <person name="Op den Camp H.J."/>
            <person name="Heylen K."/>
        </authorList>
    </citation>
    <scope>NUCLEOTIDE SEQUENCE [LARGE SCALE GENOMIC DNA]</scope>
    <source>
        <strain evidence="2 3">R-67174</strain>
    </source>
</reference>
<dbReference type="RefSeq" id="WP_069438138.1">
    <property type="nucleotide sequence ID" value="NZ_LPWG01000013.1"/>
</dbReference>
<proteinExistence type="predicted"/>
<sequence length="247" mass="26714">MGELYWLKRPIAHRGLHDAGRGIVENSVSAVKAAMRKGIAVEVDLQRAGGDMPVVFHDMTLDRLTNESGPVAARDVGTLRTIPLKDGGDRILSLPDLLDLVGNAVPLLLEVKSNGSRTGTFEANIANLLAGYDGAVAVMSFDPHAVAAFRHHAPDLPRGLVSCRFADGVSKTHLSMVQRFAMRHLLTSVFARPHFVAYDVRALPAVAPLIAKFVAGLPLLAWTVRTQADLERALRYADAPIFEEIAL</sequence>
<dbReference type="EMBL" id="LPWG01000013">
    <property type="protein sequence ID" value="ODR98681.1"/>
    <property type="molecule type" value="Genomic_DNA"/>
</dbReference>
<dbReference type="AlphaFoldDB" id="A0A1E3VZJ6"/>
<evidence type="ECO:0000313" key="2">
    <source>
        <dbReference type="EMBL" id="ODR98681.1"/>
    </source>
</evidence>
<accession>A0A1E3VZJ6</accession>
<protein>
    <recommendedName>
        <fullName evidence="1">GP-PDE domain-containing protein</fullName>
    </recommendedName>
</protein>
<gene>
    <name evidence="2" type="ORF">AUC68_09835</name>
</gene>
<dbReference type="STRING" id="1774968.AUC68_09835"/>
<dbReference type="GO" id="GO:0006629">
    <property type="term" value="P:lipid metabolic process"/>
    <property type="evidence" value="ECO:0007669"/>
    <property type="project" value="InterPro"/>
</dbReference>
<keyword evidence="3" id="KW-1185">Reference proteome</keyword>
<dbReference type="GO" id="GO:0008081">
    <property type="term" value="F:phosphoric diester hydrolase activity"/>
    <property type="evidence" value="ECO:0007669"/>
    <property type="project" value="InterPro"/>
</dbReference>
<dbReference type="InterPro" id="IPR017946">
    <property type="entry name" value="PLC-like_Pdiesterase_TIM-brl"/>
</dbReference>
<dbReference type="Gene3D" id="3.20.20.190">
    <property type="entry name" value="Phosphatidylinositol (PI) phosphodiesterase"/>
    <property type="match status" value="1"/>
</dbReference>
<name>A0A1E3VZJ6_9HYPH</name>
<comment type="caution">
    <text evidence="2">The sequence shown here is derived from an EMBL/GenBank/DDBJ whole genome shotgun (WGS) entry which is preliminary data.</text>
</comment>
<dbReference type="PANTHER" id="PTHR46211">
    <property type="entry name" value="GLYCEROPHOSPHORYL DIESTER PHOSPHODIESTERASE"/>
    <property type="match status" value="1"/>
</dbReference>
<dbReference type="OrthoDB" id="384721at2"/>
<dbReference type="Proteomes" id="UP000094501">
    <property type="component" value="Unassembled WGS sequence"/>
</dbReference>
<dbReference type="PANTHER" id="PTHR46211:SF1">
    <property type="entry name" value="GLYCEROPHOSPHODIESTER PHOSPHODIESTERASE, CYTOPLASMIC"/>
    <property type="match status" value="1"/>
</dbReference>
<dbReference type="PROSITE" id="PS51704">
    <property type="entry name" value="GP_PDE"/>
    <property type="match status" value="1"/>
</dbReference>
<dbReference type="Pfam" id="PF03009">
    <property type="entry name" value="GDPD"/>
    <property type="match status" value="1"/>
</dbReference>
<feature type="domain" description="GP-PDE" evidence="1">
    <location>
        <begin position="8"/>
        <end position="247"/>
    </location>
</feature>
<dbReference type="SUPFAM" id="SSF51695">
    <property type="entry name" value="PLC-like phosphodiesterases"/>
    <property type="match status" value="1"/>
</dbReference>
<evidence type="ECO:0000313" key="3">
    <source>
        <dbReference type="Proteomes" id="UP000094501"/>
    </source>
</evidence>